<dbReference type="AlphaFoldDB" id="A0A2S0PEX4"/>
<sequence>MQIYEMAQYEFRGIVWVLVSLLLVLAVLLVCVVQAPAFEASGDGLRIRGTLFGRTIPAAALRLSEARVVDLRTTPALQPAWRLFGVGLPGYRAGWFRLGNKEKALVFLGRSHQALYIPTTAGYALLIAPNDPDGCLGTLRSGAA</sequence>
<gene>
    <name evidence="3" type="ORF">DAI18_18480</name>
</gene>
<keyword evidence="1" id="KW-0472">Membrane</keyword>
<protein>
    <recommendedName>
        <fullName evidence="2">Bacterial Pleckstrin homology domain-containing protein</fullName>
    </recommendedName>
</protein>
<feature type="transmembrane region" description="Helical" evidence="1">
    <location>
        <begin position="14"/>
        <end position="38"/>
    </location>
</feature>
<dbReference type="Proteomes" id="UP000244173">
    <property type="component" value="Chromosome"/>
</dbReference>
<proteinExistence type="predicted"/>
<organism evidence="3 4">
    <name type="scientific">Microvirgula aerodenitrificans</name>
    <dbReference type="NCBI Taxonomy" id="57480"/>
    <lineage>
        <taxon>Bacteria</taxon>
        <taxon>Pseudomonadati</taxon>
        <taxon>Pseudomonadota</taxon>
        <taxon>Betaproteobacteria</taxon>
        <taxon>Neisseriales</taxon>
        <taxon>Aquaspirillaceae</taxon>
        <taxon>Microvirgula</taxon>
    </lineage>
</organism>
<dbReference type="KEGG" id="maer:DAI18_18480"/>
<keyword evidence="1" id="KW-1133">Transmembrane helix</keyword>
<name>A0A2S0PEX4_9NEIS</name>
<dbReference type="RefSeq" id="WP_107890190.1">
    <property type="nucleotide sequence ID" value="NZ_CP028519.1"/>
</dbReference>
<reference evidence="3 4" key="1">
    <citation type="submission" date="2018-04" db="EMBL/GenBank/DDBJ databases">
        <title>Denitrifier Microvirgula.</title>
        <authorList>
            <person name="Anderson E."/>
            <person name="Jang J."/>
            <person name="Ishii S."/>
        </authorList>
    </citation>
    <scope>NUCLEOTIDE SEQUENCE [LARGE SCALE GENOMIC DNA]</scope>
    <source>
        <strain evidence="3 4">BE2.4</strain>
    </source>
</reference>
<keyword evidence="4" id="KW-1185">Reference proteome</keyword>
<dbReference type="OrthoDB" id="582319at2"/>
<accession>A0A2S0PEX4</accession>
<evidence type="ECO:0000256" key="1">
    <source>
        <dbReference type="SAM" id="Phobius"/>
    </source>
</evidence>
<dbReference type="InterPro" id="IPR027783">
    <property type="entry name" value="Bacterial_PH-related"/>
</dbReference>
<dbReference type="Pfam" id="PF10882">
    <property type="entry name" value="bPH_5"/>
    <property type="match status" value="1"/>
</dbReference>
<dbReference type="STRING" id="1122240.GCA_000620105_02802"/>
<evidence type="ECO:0000313" key="4">
    <source>
        <dbReference type="Proteomes" id="UP000244173"/>
    </source>
</evidence>
<keyword evidence="1" id="KW-0812">Transmembrane</keyword>
<dbReference type="EMBL" id="CP028519">
    <property type="protein sequence ID" value="AVY95807.1"/>
    <property type="molecule type" value="Genomic_DNA"/>
</dbReference>
<feature type="domain" description="Bacterial Pleckstrin homology" evidence="2">
    <location>
        <begin position="43"/>
        <end position="139"/>
    </location>
</feature>
<evidence type="ECO:0000259" key="2">
    <source>
        <dbReference type="Pfam" id="PF10882"/>
    </source>
</evidence>
<evidence type="ECO:0000313" key="3">
    <source>
        <dbReference type="EMBL" id="AVY95807.1"/>
    </source>
</evidence>